<evidence type="ECO:0000256" key="7">
    <source>
        <dbReference type="SAM" id="Phobius"/>
    </source>
</evidence>
<dbReference type="KEGG" id="cln:UPTC3659_0761"/>
<reference evidence="8 9" key="1">
    <citation type="journal article" date="2014" name="Genome Biol. Evol.">
        <title>Comparative Genomics of the Campylobacter lari Group.</title>
        <authorList>
            <person name="Miller W.G."/>
            <person name="Yee E."/>
            <person name="Chapman M.H."/>
            <person name="Smith T.P."/>
            <person name="Bono J.L."/>
            <person name="Huynh S."/>
            <person name="Parker C.T."/>
            <person name="Vandamme P."/>
            <person name="Luong K."/>
            <person name="Korlach J."/>
        </authorList>
    </citation>
    <scope>NUCLEOTIDE SEQUENCE [LARGE SCALE GENOMIC DNA]</scope>
    <source>
        <strain evidence="9">RM3659</strain>
    </source>
</reference>
<keyword evidence="4 7" id="KW-0812">Transmembrane</keyword>
<feature type="transmembrane region" description="Helical" evidence="7">
    <location>
        <begin position="328"/>
        <end position="349"/>
    </location>
</feature>
<dbReference type="PANTHER" id="PTHR42775:SF2">
    <property type="entry name" value="PERMEASE"/>
    <property type="match status" value="1"/>
</dbReference>
<evidence type="ECO:0000256" key="1">
    <source>
        <dbReference type="ARBA" id="ARBA00004651"/>
    </source>
</evidence>
<evidence type="ECO:0000256" key="6">
    <source>
        <dbReference type="ARBA" id="ARBA00023136"/>
    </source>
</evidence>
<comment type="subcellular location">
    <subcellularLocation>
        <location evidence="1">Cell membrane</location>
        <topology evidence="1">Multi-pass membrane protein</topology>
    </subcellularLocation>
</comment>
<feature type="transmembrane region" description="Helical" evidence="7">
    <location>
        <begin position="233"/>
        <end position="251"/>
    </location>
</feature>
<dbReference type="AlphaFoldDB" id="A0A0A8HUM9"/>
<comment type="similarity">
    <text evidence="2">Belongs to the UPF0718 family.</text>
</comment>
<feature type="transmembrane region" description="Helical" evidence="7">
    <location>
        <begin position="288"/>
        <end position="308"/>
    </location>
</feature>
<evidence type="ECO:0000256" key="5">
    <source>
        <dbReference type="ARBA" id="ARBA00022989"/>
    </source>
</evidence>
<dbReference type="PANTHER" id="PTHR42775">
    <property type="entry name" value="PERMEASE RV2963-RELATED"/>
    <property type="match status" value="1"/>
</dbReference>
<evidence type="ECO:0000313" key="8">
    <source>
        <dbReference type="EMBL" id="AJD01609.1"/>
    </source>
</evidence>
<evidence type="ECO:0000256" key="3">
    <source>
        <dbReference type="ARBA" id="ARBA00022475"/>
    </source>
</evidence>
<dbReference type="InterPro" id="IPR005524">
    <property type="entry name" value="DUF318"/>
</dbReference>
<accession>A0A0A8HUM9</accession>
<sequence>MWDKILTILQEFLFLFSEISILFILVSMLVAFVNEKYSKFFETHLKSDGFGSYIKAIFLGSLTPFCSCSSIPLLNAFLRAGVPLGVCIAYLSTSPLINPIILVIFIASFGVKITLLYVGFLFGIILLLAFGISKTNTRVFFNENFLNNELQEGQTKSCCSSVNSQPATQTSCCSSTKPSQFFTQGSCCSNPKITQSAMQSSCCSSNNSLLKFTKSESRLKKYFTQSLKEYKKILPYIIIGMAIGATIHGAFPQNFFEEYLKDYGILGVIIAAFIGVLLYMNCSAMIPVALSLTQAGVPLGIMMSFLIAGAGCSLPELILLKRIFKTSFLILFAGMIVFIAISFGLLMFFI</sequence>
<feature type="transmembrane region" description="Helical" evidence="7">
    <location>
        <begin position="53"/>
        <end position="74"/>
    </location>
</feature>
<evidence type="ECO:0000256" key="2">
    <source>
        <dbReference type="ARBA" id="ARBA00006386"/>
    </source>
</evidence>
<gene>
    <name evidence="8" type="primary">arsP</name>
    <name evidence="8" type="ORF">UPTC3659_0761</name>
</gene>
<dbReference type="Pfam" id="PF03773">
    <property type="entry name" value="ArsP_1"/>
    <property type="match status" value="1"/>
</dbReference>
<dbReference type="RefSeq" id="WP_039625891.1">
    <property type="nucleotide sequence ID" value="NZ_CP007775.1"/>
</dbReference>
<protein>
    <submittedName>
        <fullName evidence="8">Arsenic resistance permease</fullName>
    </submittedName>
</protein>
<keyword evidence="6 7" id="KW-0472">Membrane</keyword>
<feature type="transmembrane region" description="Helical" evidence="7">
    <location>
        <begin position="263"/>
        <end position="281"/>
    </location>
</feature>
<feature type="transmembrane region" description="Helical" evidence="7">
    <location>
        <begin position="86"/>
        <end position="107"/>
    </location>
</feature>
<dbReference type="EMBL" id="CP007775">
    <property type="protein sequence ID" value="AJD01609.1"/>
    <property type="molecule type" value="Genomic_DNA"/>
</dbReference>
<keyword evidence="3" id="KW-1003">Cell membrane</keyword>
<feature type="transmembrane region" description="Helical" evidence="7">
    <location>
        <begin position="12"/>
        <end position="33"/>
    </location>
</feature>
<dbReference type="OrthoDB" id="9777774at2"/>
<proteinExistence type="inferred from homology"/>
<dbReference type="InterPro" id="IPR053166">
    <property type="entry name" value="UPF0718_permease"/>
</dbReference>
<dbReference type="GO" id="GO:0005886">
    <property type="term" value="C:plasma membrane"/>
    <property type="evidence" value="ECO:0007669"/>
    <property type="project" value="UniProtKB-SubCell"/>
</dbReference>
<feature type="transmembrane region" description="Helical" evidence="7">
    <location>
        <begin position="113"/>
        <end position="132"/>
    </location>
</feature>
<dbReference type="Proteomes" id="UP000031130">
    <property type="component" value="Chromosome"/>
</dbReference>
<organism evidence="8 9">
    <name type="scientific">Campylobacter lari NCTC 11845</name>
    <dbReference type="NCBI Taxonomy" id="1388749"/>
    <lineage>
        <taxon>Bacteria</taxon>
        <taxon>Pseudomonadati</taxon>
        <taxon>Campylobacterota</taxon>
        <taxon>Epsilonproteobacteria</taxon>
        <taxon>Campylobacterales</taxon>
        <taxon>Campylobacteraceae</taxon>
        <taxon>Campylobacter</taxon>
    </lineage>
</organism>
<evidence type="ECO:0000256" key="4">
    <source>
        <dbReference type="ARBA" id="ARBA00022692"/>
    </source>
</evidence>
<dbReference type="HOGENOM" id="CLU_059148_1_1_7"/>
<keyword evidence="5 7" id="KW-1133">Transmembrane helix</keyword>
<name>A0A0A8HUM9_CAMLA</name>
<evidence type="ECO:0000313" key="9">
    <source>
        <dbReference type="Proteomes" id="UP000031130"/>
    </source>
</evidence>